<organism evidence="3">
    <name type="scientific">Daucus carota subsp. sativus</name>
    <name type="common">Carrot</name>
    <dbReference type="NCBI Taxonomy" id="79200"/>
    <lineage>
        <taxon>Eukaryota</taxon>
        <taxon>Viridiplantae</taxon>
        <taxon>Streptophyta</taxon>
        <taxon>Embryophyta</taxon>
        <taxon>Tracheophyta</taxon>
        <taxon>Spermatophyta</taxon>
        <taxon>Magnoliopsida</taxon>
        <taxon>eudicotyledons</taxon>
        <taxon>Gunneridae</taxon>
        <taxon>Pentapetalae</taxon>
        <taxon>asterids</taxon>
        <taxon>campanulids</taxon>
        <taxon>Apiales</taxon>
        <taxon>Apiaceae</taxon>
        <taxon>Apioideae</taxon>
        <taxon>Scandiceae</taxon>
        <taxon>Daucinae</taxon>
        <taxon>Daucus</taxon>
        <taxon>Daucus sect. Daucus</taxon>
    </lineage>
</organism>
<dbReference type="InterPro" id="IPR001810">
    <property type="entry name" value="F-box_dom"/>
</dbReference>
<accession>A0A165WAY6</accession>
<protein>
    <recommendedName>
        <fullName evidence="2">F-box domain-containing protein</fullName>
    </recommendedName>
</protein>
<dbReference type="KEGG" id="dcr:108219522"/>
<feature type="region of interest" description="Disordered" evidence="1">
    <location>
        <begin position="292"/>
        <end position="321"/>
    </location>
</feature>
<reference evidence="4" key="2">
    <citation type="submission" date="2022-03" db="EMBL/GenBank/DDBJ databases">
        <title>Draft title - Genomic analysis of global carrot germplasm unveils the trajectory of domestication and the origin of high carotenoid orange carrot.</title>
        <authorList>
            <person name="Iorizzo M."/>
            <person name="Ellison S."/>
            <person name="Senalik D."/>
            <person name="Macko-Podgorni A."/>
            <person name="Grzebelus D."/>
            <person name="Bostan H."/>
            <person name="Rolling W."/>
            <person name="Curaba J."/>
            <person name="Simon P."/>
        </authorList>
    </citation>
    <scope>NUCLEOTIDE SEQUENCE</scope>
    <source>
        <tissue evidence="4">Leaf</tissue>
    </source>
</reference>
<keyword evidence="5" id="KW-1185">Reference proteome</keyword>
<dbReference type="SMART" id="SM00256">
    <property type="entry name" value="FBOX"/>
    <property type="match status" value="1"/>
</dbReference>
<dbReference type="Gene3D" id="3.80.10.10">
    <property type="entry name" value="Ribonuclease Inhibitor"/>
    <property type="match status" value="1"/>
</dbReference>
<evidence type="ECO:0000259" key="2">
    <source>
        <dbReference type="PROSITE" id="PS50181"/>
    </source>
</evidence>
<dbReference type="PROSITE" id="PS50181">
    <property type="entry name" value="FBOX"/>
    <property type="match status" value="1"/>
</dbReference>
<dbReference type="CDD" id="cd22164">
    <property type="entry name" value="F-box_AtSKIP19-like"/>
    <property type="match status" value="1"/>
</dbReference>
<dbReference type="Gene3D" id="1.20.1280.50">
    <property type="match status" value="1"/>
</dbReference>
<dbReference type="OrthoDB" id="2095648at2759"/>
<dbReference type="EMBL" id="LNRQ01000004">
    <property type="protein sequence ID" value="KZM97336.1"/>
    <property type="molecule type" value="Genomic_DNA"/>
</dbReference>
<evidence type="ECO:0000256" key="1">
    <source>
        <dbReference type="SAM" id="MobiDB-lite"/>
    </source>
</evidence>
<gene>
    <name evidence="3" type="ORF">DCAR_015302</name>
    <name evidence="4" type="ORF">DCAR_0415485</name>
</gene>
<feature type="domain" description="F-box" evidence="2">
    <location>
        <begin position="11"/>
        <end position="58"/>
    </location>
</feature>
<dbReference type="PANTHER" id="PTHR38926:SF2">
    <property type="entry name" value="F-BOX_LRR-REPEAT PROTEIN 21-RELATED"/>
    <property type="match status" value="1"/>
</dbReference>
<dbReference type="EMBL" id="CP093346">
    <property type="protein sequence ID" value="WOG96154.1"/>
    <property type="molecule type" value="Genomic_DNA"/>
</dbReference>
<dbReference type="InterPro" id="IPR032675">
    <property type="entry name" value="LRR_dom_sf"/>
</dbReference>
<dbReference type="AlphaFoldDB" id="A0A165WAY6"/>
<name>A0A165WAY6_DAUCS</name>
<sequence length="321" mass="36421">MASASIPAPPSRNWLELPPELTASIFHRVGAIDVLMNARKVCRTWRQLCSDPEMWRVVDLRYTGDLCDIDLRKMARKALEMSAGHLVDLTVRHFADDELLNFIADRSSQLRRVSLISCFSITSDGLSEMVKKLPLLEDLHLYRIHVSKQAIEVAGKHCTQLKSFKLNSQDYGYSNIGCDEEAVAIAENMHGLRHLQLFGNKITTDGLLAILEKCPHLESLDLRRCLNVANLEPDLLKRLSQQMKDLRLTYDSLEDFDLIDEIDDKFDDLDSFDDGNASGFSDIDLVSDDYDYVDEDDDVDDNDDDDDDEDDGGGSDEMYYV</sequence>
<dbReference type="Pfam" id="PF12937">
    <property type="entry name" value="F-box-like"/>
    <property type="match status" value="1"/>
</dbReference>
<dbReference type="PANTHER" id="PTHR38926">
    <property type="entry name" value="F-BOX DOMAIN CONTAINING PROTEIN, EXPRESSED"/>
    <property type="match status" value="1"/>
</dbReference>
<dbReference type="Gramene" id="KZM97336">
    <property type="protein sequence ID" value="KZM97336"/>
    <property type="gene ID" value="DCAR_015302"/>
</dbReference>
<dbReference type="InterPro" id="IPR001611">
    <property type="entry name" value="Leu-rich_rpt"/>
</dbReference>
<dbReference type="Proteomes" id="UP000077755">
    <property type="component" value="Chromosome 4"/>
</dbReference>
<proteinExistence type="predicted"/>
<feature type="compositionally biased region" description="Acidic residues" evidence="1">
    <location>
        <begin position="292"/>
        <end position="314"/>
    </location>
</feature>
<dbReference type="OMA" id="FECKYLR"/>
<reference evidence="3" key="1">
    <citation type="journal article" date="2016" name="Nat. Genet.">
        <title>A high-quality carrot genome assembly provides new insights into carotenoid accumulation and asterid genome evolution.</title>
        <authorList>
            <person name="Iorizzo M."/>
            <person name="Ellison S."/>
            <person name="Senalik D."/>
            <person name="Zeng P."/>
            <person name="Satapoomin P."/>
            <person name="Huang J."/>
            <person name="Bowman M."/>
            <person name="Iovene M."/>
            <person name="Sanseverino W."/>
            <person name="Cavagnaro P."/>
            <person name="Yildiz M."/>
            <person name="Macko-Podgorni A."/>
            <person name="Moranska E."/>
            <person name="Grzebelus E."/>
            <person name="Grzebelus D."/>
            <person name="Ashrafi H."/>
            <person name="Zheng Z."/>
            <person name="Cheng S."/>
            <person name="Spooner D."/>
            <person name="Van Deynze A."/>
            <person name="Simon P."/>
        </authorList>
    </citation>
    <scope>NUCLEOTIDE SEQUENCE [LARGE SCALE GENOMIC DNA]</scope>
    <source>
        <tissue evidence="3">Leaf</tissue>
    </source>
</reference>
<evidence type="ECO:0000313" key="5">
    <source>
        <dbReference type="Proteomes" id="UP000077755"/>
    </source>
</evidence>
<evidence type="ECO:0000313" key="4">
    <source>
        <dbReference type="EMBL" id="WOG96154.1"/>
    </source>
</evidence>
<dbReference type="Pfam" id="PF13516">
    <property type="entry name" value="LRR_6"/>
    <property type="match status" value="1"/>
</dbReference>
<evidence type="ECO:0000313" key="3">
    <source>
        <dbReference type="EMBL" id="KZM97336.1"/>
    </source>
</evidence>
<dbReference type="SUPFAM" id="SSF52047">
    <property type="entry name" value="RNI-like"/>
    <property type="match status" value="1"/>
</dbReference>